<dbReference type="PANTHER" id="PTHR33619:SF3">
    <property type="entry name" value="POLYSACCHARIDE EXPORT PROTEIN GFCE-RELATED"/>
    <property type="match status" value="1"/>
</dbReference>
<evidence type="ECO:0000259" key="2">
    <source>
        <dbReference type="Pfam" id="PF02563"/>
    </source>
</evidence>
<evidence type="ECO:0000259" key="3">
    <source>
        <dbReference type="Pfam" id="PF10531"/>
    </source>
</evidence>
<evidence type="ECO:0000256" key="1">
    <source>
        <dbReference type="ARBA" id="ARBA00022729"/>
    </source>
</evidence>
<name>A0A7C9IYZ7_9BURK</name>
<organism evidence="4 5">
    <name type="scientific">Malikia spinosa</name>
    <dbReference type="NCBI Taxonomy" id="86180"/>
    <lineage>
        <taxon>Bacteria</taxon>
        <taxon>Pseudomonadati</taxon>
        <taxon>Pseudomonadota</taxon>
        <taxon>Betaproteobacteria</taxon>
        <taxon>Burkholderiales</taxon>
        <taxon>Comamonadaceae</taxon>
        <taxon>Malikia</taxon>
    </lineage>
</organism>
<dbReference type="InterPro" id="IPR019554">
    <property type="entry name" value="Soluble_ligand-bd"/>
</dbReference>
<feature type="domain" description="Soluble ligand binding" evidence="3">
    <location>
        <begin position="279"/>
        <end position="323"/>
    </location>
</feature>
<feature type="domain" description="Polysaccharide export protein N-terminal" evidence="2">
    <location>
        <begin position="112"/>
        <end position="185"/>
    </location>
</feature>
<protein>
    <submittedName>
        <fullName evidence="4">Polysaccharide export protein</fullName>
    </submittedName>
</protein>
<dbReference type="Gene3D" id="3.10.560.10">
    <property type="entry name" value="Outer membrane lipoprotein wza domain like"/>
    <property type="match status" value="2"/>
</dbReference>
<dbReference type="PANTHER" id="PTHR33619">
    <property type="entry name" value="POLYSACCHARIDE EXPORT PROTEIN GFCE-RELATED"/>
    <property type="match status" value="1"/>
</dbReference>
<dbReference type="InterPro" id="IPR049712">
    <property type="entry name" value="Poly_export"/>
</dbReference>
<evidence type="ECO:0000313" key="5">
    <source>
        <dbReference type="Proteomes" id="UP000481947"/>
    </source>
</evidence>
<evidence type="ECO:0000313" key="4">
    <source>
        <dbReference type="EMBL" id="MYZ53374.1"/>
    </source>
</evidence>
<sequence>MGLAVGKVGIVQLWARWNCERVVKSLHTMQDHKCRSLLRTIIGPVMRTHCLRPATVLATAGALLLGACASIVPDKFLPNRRSQAEALSFKPREKVSIDMPSKEDLALLEESVNPVYQLGSGDLVRVDVFGRQDVSGKFIIGPDGMITLPMVGDVFLNQLTREEALVALDRRLREFYSQPHVTLGVEEYASNVVTVLGRVAAAGRQRFPHPPTLVEVLANAGALPILDKQATLTRCAIIRGRDKLIWVDLKALLNGDLGYNIRMKKGDIVFIPDSSETAVYVLGAVPKPGSYRLTPSMTVLDVLAQAGGPTLDAAPEKIGIYRASSRQTQILDFSELIGPNRKVNYALEDGDVLYVPTSGLADFGYLLRQISPAIGVLSFGMAVDTYMMNQNK</sequence>
<proteinExistence type="predicted"/>
<accession>A0A7C9IYZ7</accession>
<dbReference type="EMBL" id="VYSB01000019">
    <property type="protein sequence ID" value="MYZ53374.1"/>
    <property type="molecule type" value="Genomic_DNA"/>
</dbReference>
<comment type="caution">
    <text evidence="4">The sequence shown here is derived from an EMBL/GenBank/DDBJ whole genome shotgun (WGS) entry which is preliminary data.</text>
</comment>
<gene>
    <name evidence="4" type="ORF">F5985_14860</name>
</gene>
<dbReference type="GO" id="GO:0015159">
    <property type="term" value="F:polysaccharide transmembrane transporter activity"/>
    <property type="evidence" value="ECO:0007669"/>
    <property type="project" value="InterPro"/>
</dbReference>
<reference evidence="4 5" key="1">
    <citation type="submission" date="2019-09" db="EMBL/GenBank/DDBJ databases">
        <title>Identification of Malikia spinosa a prominent benzene-, toluene-, and ethylbenzene-degrading bacterium: enrichment, isolation and whole genome sequencing.</title>
        <authorList>
            <person name="Tancsics A."/>
            <person name="Revesz F."/>
            <person name="Kriszt B."/>
        </authorList>
    </citation>
    <scope>NUCLEOTIDE SEQUENCE [LARGE SCALE GENOMIC DNA]</scope>
    <source>
        <strain evidence="4 5">AB6</strain>
    </source>
</reference>
<dbReference type="Proteomes" id="UP000481947">
    <property type="component" value="Unassembled WGS sequence"/>
</dbReference>
<keyword evidence="1" id="KW-0732">Signal</keyword>
<dbReference type="Pfam" id="PF10531">
    <property type="entry name" value="SLBB"/>
    <property type="match status" value="2"/>
</dbReference>
<dbReference type="Pfam" id="PF02563">
    <property type="entry name" value="Poly_export"/>
    <property type="match status" value="1"/>
</dbReference>
<feature type="domain" description="Soluble ligand binding" evidence="3">
    <location>
        <begin position="192"/>
        <end position="243"/>
    </location>
</feature>
<dbReference type="AlphaFoldDB" id="A0A7C9IYZ7"/>
<dbReference type="InterPro" id="IPR003715">
    <property type="entry name" value="Poly_export_N"/>
</dbReference>